<proteinExistence type="predicted"/>
<accession>A0A8T0LCQ2</accession>
<dbReference type="EMBL" id="JABFOF010000001">
    <property type="protein sequence ID" value="KAG2409989.1"/>
    <property type="molecule type" value="Genomic_DNA"/>
</dbReference>
<protein>
    <submittedName>
        <fullName evidence="1">Uncharacterized protein</fullName>
    </submittedName>
</protein>
<name>A0A8T0LCQ2_PHAAN</name>
<comment type="caution">
    <text evidence="1">The sequence shown here is derived from an EMBL/GenBank/DDBJ whole genome shotgun (WGS) entry which is preliminary data.</text>
</comment>
<evidence type="ECO:0000313" key="1">
    <source>
        <dbReference type="EMBL" id="KAG2409989.1"/>
    </source>
</evidence>
<sequence>MTASSEVEVQGVVVVEKVERSCSSKKEIMELVDLGEWLVEVEVEVDIGKGILQDRYMVVEVEVEMEETAEDGVLIMLCPCLITKYPSQKSKPSSSFLTSISVTSFTLSACS</sequence>
<organism evidence="1 2">
    <name type="scientific">Phaseolus angularis</name>
    <name type="common">Azuki bean</name>
    <name type="synonym">Vigna angularis</name>
    <dbReference type="NCBI Taxonomy" id="3914"/>
    <lineage>
        <taxon>Eukaryota</taxon>
        <taxon>Viridiplantae</taxon>
        <taxon>Streptophyta</taxon>
        <taxon>Embryophyta</taxon>
        <taxon>Tracheophyta</taxon>
        <taxon>Spermatophyta</taxon>
        <taxon>Magnoliopsida</taxon>
        <taxon>eudicotyledons</taxon>
        <taxon>Gunneridae</taxon>
        <taxon>Pentapetalae</taxon>
        <taxon>rosids</taxon>
        <taxon>fabids</taxon>
        <taxon>Fabales</taxon>
        <taxon>Fabaceae</taxon>
        <taxon>Papilionoideae</taxon>
        <taxon>50 kb inversion clade</taxon>
        <taxon>NPAAA clade</taxon>
        <taxon>indigoferoid/millettioid clade</taxon>
        <taxon>Phaseoleae</taxon>
        <taxon>Vigna</taxon>
    </lineage>
</organism>
<gene>
    <name evidence="1" type="ORF">HKW66_Vig0006540</name>
</gene>
<dbReference type="AlphaFoldDB" id="A0A8T0LCQ2"/>
<evidence type="ECO:0000313" key="2">
    <source>
        <dbReference type="Proteomes" id="UP000743370"/>
    </source>
</evidence>
<dbReference type="Proteomes" id="UP000743370">
    <property type="component" value="Unassembled WGS sequence"/>
</dbReference>
<reference evidence="1 2" key="1">
    <citation type="submission" date="2020-05" db="EMBL/GenBank/DDBJ databases">
        <title>Vigna angularis (adzuki bean) Var. LongXiaoDou No. 4 denovo assembly.</title>
        <authorList>
            <person name="Xiang H."/>
        </authorList>
    </citation>
    <scope>NUCLEOTIDE SEQUENCE [LARGE SCALE GENOMIC DNA]</scope>
    <source>
        <tissue evidence="1">Leaf</tissue>
    </source>
</reference>